<comment type="caution">
    <text evidence="1">The sequence shown here is derived from an EMBL/GenBank/DDBJ whole genome shotgun (WGS) entry which is preliminary data.</text>
</comment>
<name>A0A6G0Y8H5_APHCR</name>
<accession>A0A6G0Y8H5</accession>
<evidence type="ECO:0000313" key="1">
    <source>
        <dbReference type="EMBL" id="KAF0750937.1"/>
    </source>
</evidence>
<keyword evidence="2" id="KW-1185">Reference proteome</keyword>
<reference evidence="1 2" key="1">
    <citation type="submission" date="2019-08" db="EMBL/GenBank/DDBJ databases">
        <title>Whole genome of Aphis craccivora.</title>
        <authorList>
            <person name="Voronova N.V."/>
            <person name="Shulinski R.S."/>
            <person name="Bandarenka Y.V."/>
            <person name="Zhorov D.G."/>
            <person name="Warner D."/>
        </authorList>
    </citation>
    <scope>NUCLEOTIDE SEQUENCE [LARGE SCALE GENOMIC DNA]</scope>
    <source>
        <strain evidence="1">180601</strain>
        <tissue evidence="1">Whole Body</tissue>
    </source>
</reference>
<gene>
    <name evidence="1" type="ORF">FWK35_00009160</name>
</gene>
<dbReference type="Proteomes" id="UP000478052">
    <property type="component" value="Unassembled WGS sequence"/>
</dbReference>
<dbReference type="EMBL" id="VUJU01005538">
    <property type="protein sequence ID" value="KAF0750937.1"/>
    <property type="molecule type" value="Genomic_DNA"/>
</dbReference>
<evidence type="ECO:0000313" key="2">
    <source>
        <dbReference type="Proteomes" id="UP000478052"/>
    </source>
</evidence>
<dbReference type="AlphaFoldDB" id="A0A6G0Y8H5"/>
<sequence length="198" mass="22854">MTSSMHQLDSFCYQKPPPKFEIEALFRHVLVYTDTRKKNKTFSEYFINYAMETSNNFIQQNRHKKIILIIPNAKFDILYLCVEQLREITTDFLDSERKDECIDFIMMCVFLCLSPRFGAVKVLRFLNSVSVSDRKVNLVGTLISQNNHLYDYSIVVCPKNKLQSLLYRRRLLDISAGANSSVNRKKNSIVCGSGGGTK</sequence>
<protein>
    <submittedName>
        <fullName evidence="1">Uncharacterized protein</fullName>
    </submittedName>
</protein>
<organism evidence="1 2">
    <name type="scientific">Aphis craccivora</name>
    <name type="common">Cowpea aphid</name>
    <dbReference type="NCBI Taxonomy" id="307492"/>
    <lineage>
        <taxon>Eukaryota</taxon>
        <taxon>Metazoa</taxon>
        <taxon>Ecdysozoa</taxon>
        <taxon>Arthropoda</taxon>
        <taxon>Hexapoda</taxon>
        <taxon>Insecta</taxon>
        <taxon>Pterygota</taxon>
        <taxon>Neoptera</taxon>
        <taxon>Paraneoptera</taxon>
        <taxon>Hemiptera</taxon>
        <taxon>Sternorrhyncha</taxon>
        <taxon>Aphidomorpha</taxon>
        <taxon>Aphidoidea</taxon>
        <taxon>Aphididae</taxon>
        <taxon>Aphidini</taxon>
        <taxon>Aphis</taxon>
        <taxon>Aphis</taxon>
    </lineage>
</organism>
<proteinExistence type="predicted"/>